<dbReference type="CDD" id="cd02204">
    <property type="entry name" value="PurL_repeat2"/>
    <property type="match status" value="1"/>
</dbReference>
<evidence type="ECO:0000256" key="1">
    <source>
        <dbReference type="ARBA" id="ARBA00022598"/>
    </source>
</evidence>
<dbReference type="InterPro" id="IPR036921">
    <property type="entry name" value="PurM-like_N_sf"/>
</dbReference>
<dbReference type="GO" id="GO:0004642">
    <property type="term" value="F:phosphoribosylformylglycinamidine synthase activity"/>
    <property type="evidence" value="ECO:0007669"/>
    <property type="project" value="UniProtKB-EC"/>
</dbReference>
<dbReference type="PhylomeDB" id="Q18CW3"/>
<dbReference type="NCBIfam" id="TIGR01857">
    <property type="entry name" value="FGAM-synthase"/>
    <property type="match status" value="1"/>
</dbReference>
<dbReference type="BioCyc" id="PDIF272563:G12WB-328-MONOMER"/>
<dbReference type="PROSITE" id="PS51273">
    <property type="entry name" value="GATASE_TYPE_1"/>
    <property type="match status" value="1"/>
</dbReference>
<evidence type="ECO:0000313" key="9">
    <source>
        <dbReference type="EMBL" id="CAJ67046.1"/>
    </source>
</evidence>
<evidence type="ECO:0000259" key="8">
    <source>
        <dbReference type="Pfam" id="PF18072"/>
    </source>
</evidence>
<dbReference type="PATRIC" id="fig|272563.120.peg.241"/>
<dbReference type="KEGG" id="pdc:CDIF630_00347"/>
<dbReference type="InterPro" id="IPR041609">
    <property type="entry name" value="PurL_linker"/>
</dbReference>
<reference evidence="9 10" key="1">
    <citation type="journal article" date="2006" name="Nat. Genet.">
        <title>The multidrug-resistant human pathogen Clostridium difficile has a highly mobile, mosaic genome.</title>
        <authorList>
            <person name="Sebaihia M."/>
            <person name="Wren B.W."/>
            <person name="Mullany P."/>
            <person name="Fairweather N.F."/>
            <person name="Minton N."/>
            <person name="Stabler R."/>
            <person name="Thomson N.R."/>
            <person name="Roberts A.P."/>
            <person name="Cerdeno-Tarraga A.M."/>
            <person name="Wang H."/>
            <person name="Holden M.T.G."/>
            <person name="Wright A."/>
            <person name="Churcher C."/>
            <person name="Quail M.A."/>
            <person name="Baker S."/>
            <person name="Bason N."/>
            <person name="Brooks K."/>
            <person name="Chillingworth T."/>
            <person name="Cronin A."/>
            <person name="Davis P."/>
            <person name="Dowd L."/>
            <person name="Fraser A."/>
            <person name="Feltwell T."/>
            <person name="Hance Z."/>
            <person name="Holroyd S."/>
            <person name="Jagels K."/>
            <person name="Moule S."/>
            <person name="Mungall K."/>
            <person name="Price C."/>
            <person name="Rabbinowitsch R."/>
            <person name="Sharp S."/>
            <person name="Simmonds M."/>
            <person name="Steven K."/>
            <person name="Unwin L."/>
            <person name="Whithead S."/>
            <person name="Dupuy B."/>
            <person name="Dougan G."/>
            <person name="Barrell B.and.Parkhill.J."/>
        </authorList>
    </citation>
    <scope>NUCLEOTIDE SEQUENCE [LARGE SCALE GENOMIC DNA]</scope>
    <source>
        <strain evidence="9 10">630</strain>
    </source>
</reference>
<dbReference type="PANTHER" id="PTHR10099:SF1">
    <property type="entry name" value="PHOSPHORIBOSYLFORMYLGLYCINAMIDINE SYNTHASE"/>
    <property type="match status" value="1"/>
</dbReference>
<protein>
    <submittedName>
        <fullName evidence="9">Phosphoribosylformylglycinamidine synthase</fullName>
        <ecNumber evidence="9">6.3.5.3</ecNumber>
    </submittedName>
</protein>
<evidence type="ECO:0000256" key="4">
    <source>
        <dbReference type="ARBA" id="ARBA00022755"/>
    </source>
</evidence>
<dbReference type="STRING" id="272563.CD630_02250"/>
<dbReference type="PANTHER" id="PTHR10099">
    <property type="entry name" value="PHOSPHORIBOSYLFORMYLGLYCINAMIDINE SYNTHASE"/>
    <property type="match status" value="1"/>
</dbReference>
<dbReference type="Gene3D" id="3.40.50.880">
    <property type="match status" value="1"/>
</dbReference>
<dbReference type="RefSeq" id="WP_011860677.1">
    <property type="nucleotide sequence ID" value="NC_009089.1"/>
</dbReference>
<evidence type="ECO:0000256" key="6">
    <source>
        <dbReference type="ARBA" id="ARBA00022842"/>
    </source>
</evidence>
<name>Q18CW3_CLOD6</name>
<dbReference type="EnsemblBacteria" id="CAJ67046">
    <property type="protein sequence ID" value="CAJ67046"/>
    <property type="gene ID" value="CD630_02250"/>
</dbReference>
<dbReference type="Pfam" id="PF13507">
    <property type="entry name" value="GATase_5"/>
    <property type="match status" value="1"/>
</dbReference>
<evidence type="ECO:0000313" key="10">
    <source>
        <dbReference type="Proteomes" id="UP000001978"/>
    </source>
</evidence>
<dbReference type="SUPFAM" id="SSF52317">
    <property type="entry name" value="Class I glutamine amidotransferase-like"/>
    <property type="match status" value="1"/>
</dbReference>
<keyword evidence="5" id="KW-0067">ATP-binding</keyword>
<dbReference type="OrthoDB" id="9804441at2"/>
<organism evidence="9 10">
    <name type="scientific">Clostridioides difficile (strain 630)</name>
    <name type="common">Peptoclostridium difficile</name>
    <dbReference type="NCBI Taxonomy" id="272563"/>
    <lineage>
        <taxon>Bacteria</taxon>
        <taxon>Bacillati</taxon>
        <taxon>Bacillota</taxon>
        <taxon>Clostridia</taxon>
        <taxon>Peptostreptococcales</taxon>
        <taxon>Peptostreptococcaceae</taxon>
        <taxon>Clostridioides</taxon>
    </lineage>
</organism>
<dbReference type="CDD" id="cd02203">
    <property type="entry name" value="PurL_repeat1"/>
    <property type="match status" value="1"/>
</dbReference>
<dbReference type="GO" id="GO:0005524">
    <property type="term" value="F:ATP binding"/>
    <property type="evidence" value="ECO:0007669"/>
    <property type="project" value="UniProtKB-KW"/>
</dbReference>
<feature type="domain" description="Phosphoribosylformylglycinamidine synthase linker" evidence="8">
    <location>
        <begin position="192"/>
        <end position="236"/>
    </location>
</feature>
<dbReference type="SMART" id="SM01211">
    <property type="entry name" value="GATase_5"/>
    <property type="match status" value="1"/>
</dbReference>
<dbReference type="Proteomes" id="UP000001978">
    <property type="component" value="Chromosome"/>
</dbReference>
<proteinExistence type="predicted"/>
<dbReference type="KEGG" id="cdf:CD630_02250"/>
<keyword evidence="6" id="KW-0460">Magnesium</keyword>
<dbReference type="eggNOG" id="COG0046">
    <property type="taxonomic scope" value="Bacteria"/>
</dbReference>
<dbReference type="GO" id="GO:0006164">
    <property type="term" value="P:purine nucleotide biosynthetic process"/>
    <property type="evidence" value="ECO:0007669"/>
    <property type="project" value="UniProtKB-KW"/>
</dbReference>
<dbReference type="Pfam" id="PF18072">
    <property type="entry name" value="FGAR-AT_linker"/>
    <property type="match status" value="1"/>
</dbReference>
<dbReference type="Pfam" id="PF02769">
    <property type="entry name" value="AIRS_C"/>
    <property type="match status" value="1"/>
</dbReference>
<keyword evidence="2" id="KW-0479">Metal-binding</keyword>
<dbReference type="Gene3D" id="3.90.650.10">
    <property type="entry name" value="PurM-like C-terminal domain"/>
    <property type="match status" value="2"/>
</dbReference>
<evidence type="ECO:0000256" key="2">
    <source>
        <dbReference type="ARBA" id="ARBA00022723"/>
    </source>
</evidence>
<dbReference type="SUPFAM" id="SSF55326">
    <property type="entry name" value="PurM N-terminal domain-like"/>
    <property type="match status" value="2"/>
</dbReference>
<dbReference type="GO" id="GO:0005737">
    <property type="term" value="C:cytoplasm"/>
    <property type="evidence" value="ECO:0007669"/>
    <property type="project" value="TreeGrafter"/>
</dbReference>
<evidence type="ECO:0000256" key="5">
    <source>
        <dbReference type="ARBA" id="ARBA00022840"/>
    </source>
</evidence>
<dbReference type="EMBL" id="AM180355">
    <property type="protein sequence ID" value="CAJ67046.1"/>
    <property type="molecule type" value="Genomic_DNA"/>
</dbReference>
<dbReference type="SUPFAM" id="SSF56042">
    <property type="entry name" value="PurM C-terminal domain-like"/>
    <property type="match status" value="2"/>
</dbReference>
<dbReference type="Gene3D" id="3.30.1330.10">
    <property type="entry name" value="PurM-like, N-terminal domain"/>
    <property type="match status" value="2"/>
</dbReference>
<dbReference type="AlphaFoldDB" id="Q18CW3"/>
<evidence type="ECO:0000256" key="3">
    <source>
        <dbReference type="ARBA" id="ARBA00022741"/>
    </source>
</evidence>
<gene>
    <name evidence="9" type="primary">purL</name>
    <name evidence="9" type="ordered locus">CD630_02250</name>
</gene>
<dbReference type="InterPro" id="IPR036676">
    <property type="entry name" value="PurM-like_C_sf"/>
</dbReference>
<dbReference type="GO" id="GO:0046872">
    <property type="term" value="F:metal ion binding"/>
    <property type="evidence" value="ECO:0007669"/>
    <property type="project" value="UniProtKB-KW"/>
</dbReference>
<dbReference type="EC" id="6.3.5.3" evidence="9"/>
<dbReference type="InterPro" id="IPR029062">
    <property type="entry name" value="Class_I_gatase-like"/>
</dbReference>
<dbReference type="InterPro" id="IPR010918">
    <property type="entry name" value="PurM-like_C_dom"/>
</dbReference>
<evidence type="ECO:0000259" key="7">
    <source>
        <dbReference type="Pfam" id="PF02769"/>
    </source>
</evidence>
<dbReference type="InterPro" id="IPR010141">
    <property type="entry name" value="FGAM_synthase"/>
</dbReference>
<sequence>MLNTENKDSMVRRVLVEKREGFDLEAKALKKDLVESLHIDNIENLRILNRYDVEGISEEVYENAAKTIFSEPNLDVVYYEEIPKLNDERVFAIEFLPGQYDQRGDWAAQCVQIVNQGIRPAINTAKVYILSGKITDEEFSKIKDYCINPVDSREASLEKPETLKMETEIPTTVEVLDGFIDLDEKGLRTFVSEKGLAMTLGDLQHVQKYFKDTEKRNPTITEIKVLDTYWSDHCRHTTFMTEIENVKIEDGKFNDIVKEAYQMYLNSRDNVYVNRHKDICLMDIATVAVKELKKNGKLNDLDESEEINACSINVDVEVDGKMEKYLVMFKNETHNHPTEIEPFGGAATCLGGAIRDPLSGRSYVYQAMRVTGSADPRTTLEDTLPGKLMQRKITTEAAHGYSSYGNQIGLTTGQVAEVYDENFVAKRMEIGAVIAAAPKENVVRERPEAGDVIVLLGGKTGRDGCGGATGSSKEHSEESILTCSAEVQKGDAPNERKIQRFFRNKEVAQMIKRCNDFGAGGVCVAIGEIADSLDINLDLVPKKYDGLDGTELAISESQERMAVAIKKENKDKFIQLAVEENLEATHVATVTDTGYLRMFWNGKAIVDINREFLDTNGVKQTTDVHVTKVDEENTFFSSNEIVKDVKCSSMKDKFTKVLSDLNVCSQKGLVEMFDNTIGGNTVLMPFGGKYQATPTQGMVAKIPVLGGETNTSTIMTYGYNPKVGKWSPFHGALYAVVESVCKLVAIGGNYSTTRLTFQEYFEKLGNNPEKWGKPFSALLGAFYAQSKFEIPAIGGKDSMSGTFKDIEVPPTLVSFAVDTVDAKKVVSPEFKKADSKVVMLCVNKAENDVVDFEELKRNLDKVRELIHGNKVLSTYALGFAGVGEAISKMAFGNKIGFKFSEEAEKAFTDDKLFEASYGNIVLELANDDLSMLEGYNYVVLGSTVKEASIFIKGEELALDELYKAHCSTLEPIFPTKTEEVKSKIETISYISQGEAKKSSLSIATPRVFIPAFPGTNCEYDSARAFERAGANASIRVFKNLTYKDIEDSIDTIVNEIKSSQIIMLPGGFSAGDEPDGSGKFIATVFRNPRVQEAINEFLTQKDGLMLGICNGFQVLIKLGLVPYGEIRVPSESAPTLTYNNIGRHQAKIARTRISSNKSPWLAQTNVGDIHNIAISHGEGKFVASEDVMRELIANGQVATQYVDFNNEATYDIEFNPNGSFYAVEGITSADGRVFGKMGHSERIGEEVYKNIIGEKEQKIFESGVKYFR</sequence>
<feature type="domain" description="PurM-like C-terminal" evidence="7">
    <location>
        <begin position="448"/>
        <end position="600"/>
    </location>
</feature>
<dbReference type="eggNOG" id="COG0047">
    <property type="taxonomic scope" value="Bacteria"/>
</dbReference>
<accession>Q18CW3</accession>
<dbReference type="FunFam" id="3.30.1330.10:FF:000013">
    <property type="entry name" value="Phosphoribosylformylglycinamidine synthase"/>
    <property type="match status" value="1"/>
</dbReference>
<keyword evidence="3" id="KW-0547">Nucleotide-binding</keyword>
<keyword evidence="4" id="KW-0658">Purine biosynthesis</keyword>
<keyword evidence="1 9" id="KW-0436">Ligase</keyword>